<protein>
    <recommendedName>
        <fullName evidence="3">ABM domain-containing protein</fullName>
    </recommendedName>
</protein>
<dbReference type="Proteomes" id="UP000053593">
    <property type="component" value="Unassembled WGS sequence"/>
</dbReference>
<evidence type="ECO:0008006" key="3">
    <source>
        <dbReference type="Google" id="ProtNLM"/>
    </source>
</evidence>
<proteinExistence type="predicted"/>
<evidence type="ECO:0000313" key="1">
    <source>
        <dbReference type="EMBL" id="KIK52060.1"/>
    </source>
</evidence>
<accession>A0A0D0AP91</accession>
<gene>
    <name evidence="1" type="ORF">GYMLUDRAFT_88839</name>
</gene>
<dbReference type="OrthoDB" id="3830579at2759"/>
<dbReference type="EMBL" id="KN834849">
    <property type="protein sequence ID" value="KIK52060.1"/>
    <property type="molecule type" value="Genomic_DNA"/>
</dbReference>
<sequence length="201" mass="22431">MAPVLSYITFTASENFVKERERYRVAIEENFDIDGLVFSYHGLQVEEEGAKRGYILTVWQSPEKLQAMRDSAGEKFNAIVAELSAGDLQRHAFYPALRLPEPAFESKTTELVIAKRKEGVSQDDFKQATFKLGNILHEAGHPSAVAESVDGSGIILLAVGWDSSTEHWETIKHDPLPTIITELYNLADVDLTHVSLKKRSA</sequence>
<dbReference type="HOGENOM" id="CLU_081631_3_2_1"/>
<evidence type="ECO:0000313" key="2">
    <source>
        <dbReference type="Proteomes" id="UP000053593"/>
    </source>
</evidence>
<reference evidence="1 2" key="1">
    <citation type="submission" date="2014-04" db="EMBL/GenBank/DDBJ databases">
        <title>Evolutionary Origins and Diversification of the Mycorrhizal Mutualists.</title>
        <authorList>
            <consortium name="DOE Joint Genome Institute"/>
            <consortium name="Mycorrhizal Genomics Consortium"/>
            <person name="Kohler A."/>
            <person name="Kuo A."/>
            <person name="Nagy L.G."/>
            <person name="Floudas D."/>
            <person name="Copeland A."/>
            <person name="Barry K.W."/>
            <person name="Cichocki N."/>
            <person name="Veneault-Fourrey C."/>
            <person name="LaButti K."/>
            <person name="Lindquist E.A."/>
            <person name="Lipzen A."/>
            <person name="Lundell T."/>
            <person name="Morin E."/>
            <person name="Murat C."/>
            <person name="Riley R."/>
            <person name="Ohm R."/>
            <person name="Sun H."/>
            <person name="Tunlid A."/>
            <person name="Henrissat B."/>
            <person name="Grigoriev I.V."/>
            <person name="Hibbett D.S."/>
            <person name="Martin F."/>
        </authorList>
    </citation>
    <scope>NUCLEOTIDE SEQUENCE [LARGE SCALE GENOMIC DNA]</scope>
    <source>
        <strain evidence="1 2">FD-317 M1</strain>
    </source>
</reference>
<keyword evidence="2" id="KW-1185">Reference proteome</keyword>
<dbReference type="AlphaFoldDB" id="A0A0D0AP91"/>
<name>A0A0D0AP91_9AGAR</name>
<organism evidence="1 2">
    <name type="scientific">Collybiopsis luxurians FD-317 M1</name>
    <dbReference type="NCBI Taxonomy" id="944289"/>
    <lineage>
        <taxon>Eukaryota</taxon>
        <taxon>Fungi</taxon>
        <taxon>Dikarya</taxon>
        <taxon>Basidiomycota</taxon>
        <taxon>Agaricomycotina</taxon>
        <taxon>Agaricomycetes</taxon>
        <taxon>Agaricomycetidae</taxon>
        <taxon>Agaricales</taxon>
        <taxon>Marasmiineae</taxon>
        <taxon>Omphalotaceae</taxon>
        <taxon>Collybiopsis</taxon>
        <taxon>Collybiopsis luxurians</taxon>
    </lineage>
</organism>